<dbReference type="InterPro" id="IPR050832">
    <property type="entry name" value="Bact_Acetyltransf"/>
</dbReference>
<dbReference type="InterPro" id="IPR016181">
    <property type="entry name" value="Acyl_CoA_acyltransferase"/>
</dbReference>
<evidence type="ECO:0000256" key="1">
    <source>
        <dbReference type="ARBA" id="ARBA00022679"/>
    </source>
</evidence>
<protein>
    <submittedName>
        <fullName evidence="4">Acetyltransferase (GNAT) family protein</fullName>
    </submittedName>
</protein>
<dbReference type="PROSITE" id="PS51186">
    <property type="entry name" value="GNAT"/>
    <property type="match status" value="1"/>
</dbReference>
<reference evidence="4 5" key="1">
    <citation type="submission" date="2018-06" db="EMBL/GenBank/DDBJ databases">
        <title>Genomic Encyclopedia of Archaeal and Bacterial Type Strains, Phase II (KMG-II): from individual species to whole genera.</title>
        <authorList>
            <person name="Goeker M."/>
        </authorList>
    </citation>
    <scope>NUCLEOTIDE SEQUENCE [LARGE SCALE GENOMIC DNA]</scope>
    <source>
        <strain evidence="4 5">ATCC BAA-1881</strain>
    </source>
</reference>
<accession>A0A326UHI9</accession>
<dbReference type="Gene3D" id="3.40.630.30">
    <property type="match status" value="1"/>
</dbReference>
<organism evidence="4 5">
    <name type="scientific">Thermosporothrix hazakensis</name>
    <dbReference type="NCBI Taxonomy" id="644383"/>
    <lineage>
        <taxon>Bacteria</taxon>
        <taxon>Bacillati</taxon>
        <taxon>Chloroflexota</taxon>
        <taxon>Ktedonobacteria</taxon>
        <taxon>Ktedonobacterales</taxon>
        <taxon>Thermosporotrichaceae</taxon>
        <taxon>Thermosporothrix</taxon>
    </lineage>
</organism>
<dbReference type="OrthoDB" id="5319888at2"/>
<gene>
    <name evidence="4" type="ORF">EI42_03496</name>
</gene>
<dbReference type="EMBL" id="QKUF01000012">
    <property type="protein sequence ID" value="PZW27410.1"/>
    <property type="molecule type" value="Genomic_DNA"/>
</dbReference>
<dbReference type="SUPFAM" id="SSF55729">
    <property type="entry name" value="Acyl-CoA N-acyltransferases (Nat)"/>
    <property type="match status" value="1"/>
</dbReference>
<evidence type="ECO:0000259" key="3">
    <source>
        <dbReference type="PROSITE" id="PS51186"/>
    </source>
</evidence>
<proteinExistence type="predicted"/>
<keyword evidence="1 4" id="KW-0808">Transferase</keyword>
<dbReference type="RefSeq" id="WP_111323859.1">
    <property type="nucleotide sequence ID" value="NZ_BIFX01000001.1"/>
</dbReference>
<dbReference type="AlphaFoldDB" id="A0A326UHI9"/>
<dbReference type="Pfam" id="PF00583">
    <property type="entry name" value="Acetyltransf_1"/>
    <property type="match status" value="1"/>
</dbReference>
<evidence type="ECO:0000313" key="5">
    <source>
        <dbReference type="Proteomes" id="UP000248806"/>
    </source>
</evidence>
<evidence type="ECO:0000313" key="4">
    <source>
        <dbReference type="EMBL" id="PZW27410.1"/>
    </source>
</evidence>
<comment type="caution">
    <text evidence="4">The sequence shown here is derived from an EMBL/GenBank/DDBJ whole genome shotgun (WGS) entry which is preliminary data.</text>
</comment>
<dbReference type="PANTHER" id="PTHR43877:SF2">
    <property type="entry name" value="AMINOALKYLPHOSPHONATE N-ACETYLTRANSFERASE-RELATED"/>
    <property type="match status" value="1"/>
</dbReference>
<name>A0A326UHI9_THEHA</name>
<dbReference type="PANTHER" id="PTHR43877">
    <property type="entry name" value="AMINOALKYLPHOSPHONATE N-ACETYLTRANSFERASE-RELATED-RELATED"/>
    <property type="match status" value="1"/>
</dbReference>
<evidence type="ECO:0000256" key="2">
    <source>
        <dbReference type="ARBA" id="ARBA00023315"/>
    </source>
</evidence>
<sequence length="189" mass="21209">MHIRSAKKEDSIKAAQLIYSAYHEIANLITGEDDEHAILATLQTYFEQDVNRLSYRNTLVAEVDGQVAGILIAYHGSDELQLDVPIERYLQQKFGKAVTLPREAEDDEFYVDALAVDPAFSGRGIGTALLTAVEKLAQERGYPKLSLNVELSNEGAHRLYRKVGYQEHGTWKIGKDTFWHMLKLVESGA</sequence>
<feature type="domain" description="N-acetyltransferase" evidence="3">
    <location>
        <begin position="1"/>
        <end position="186"/>
    </location>
</feature>
<dbReference type="InterPro" id="IPR000182">
    <property type="entry name" value="GNAT_dom"/>
</dbReference>
<keyword evidence="2" id="KW-0012">Acyltransferase</keyword>
<dbReference type="CDD" id="cd04301">
    <property type="entry name" value="NAT_SF"/>
    <property type="match status" value="1"/>
</dbReference>
<dbReference type="GO" id="GO:0016747">
    <property type="term" value="F:acyltransferase activity, transferring groups other than amino-acyl groups"/>
    <property type="evidence" value="ECO:0007669"/>
    <property type="project" value="InterPro"/>
</dbReference>
<dbReference type="Proteomes" id="UP000248806">
    <property type="component" value="Unassembled WGS sequence"/>
</dbReference>
<keyword evidence="5" id="KW-1185">Reference proteome</keyword>